<dbReference type="AlphaFoldDB" id="X1KCS6"/>
<gene>
    <name evidence="1" type="ORF">S06H3_11921</name>
</gene>
<protein>
    <submittedName>
        <fullName evidence="1">Uncharacterized protein</fullName>
    </submittedName>
</protein>
<reference evidence="1" key="1">
    <citation type="journal article" date="2014" name="Front. Microbiol.">
        <title>High frequency of phylogenetically diverse reductive dehalogenase-homologous genes in deep subseafloor sedimentary metagenomes.</title>
        <authorList>
            <person name="Kawai M."/>
            <person name="Futagami T."/>
            <person name="Toyoda A."/>
            <person name="Takaki Y."/>
            <person name="Nishi S."/>
            <person name="Hori S."/>
            <person name="Arai W."/>
            <person name="Tsubouchi T."/>
            <person name="Morono Y."/>
            <person name="Uchiyama I."/>
            <person name="Ito T."/>
            <person name="Fujiyama A."/>
            <person name="Inagaki F."/>
            <person name="Takami H."/>
        </authorList>
    </citation>
    <scope>NUCLEOTIDE SEQUENCE</scope>
    <source>
        <strain evidence="1">Expedition CK06-06</strain>
    </source>
</reference>
<organism evidence="1">
    <name type="scientific">marine sediment metagenome</name>
    <dbReference type="NCBI Taxonomy" id="412755"/>
    <lineage>
        <taxon>unclassified sequences</taxon>
        <taxon>metagenomes</taxon>
        <taxon>ecological metagenomes</taxon>
    </lineage>
</organism>
<comment type="caution">
    <text evidence="1">The sequence shown here is derived from an EMBL/GenBank/DDBJ whole genome shotgun (WGS) entry which is preliminary data.</text>
</comment>
<proteinExistence type="predicted"/>
<name>X1KCS6_9ZZZZ</name>
<dbReference type="EMBL" id="BARV01005862">
    <property type="protein sequence ID" value="GAI04438.1"/>
    <property type="molecule type" value="Genomic_DNA"/>
</dbReference>
<evidence type="ECO:0000313" key="1">
    <source>
        <dbReference type="EMBL" id="GAI04438.1"/>
    </source>
</evidence>
<sequence>MMLYVRCGITGSGNTIEDPYRPVVHGRGNYVALYKPDLTEVLTSIEPATPDDEIYIKANHTVLIESEAQALGVEWVPGFATPNFQIRAPSVAGLVGLAMRELKPVAVSNGSEIHQIDIGQIVFYVRVTVT</sequence>
<accession>X1KCS6</accession>